<feature type="transmembrane region" description="Helical" evidence="6">
    <location>
        <begin position="329"/>
        <end position="350"/>
    </location>
</feature>
<evidence type="ECO:0000313" key="8">
    <source>
        <dbReference type="EMBL" id="MBA2116489.1"/>
    </source>
</evidence>
<keyword evidence="4 6" id="KW-1133">Transmembrane helix</keyword>
<dbReference type="InterPro" id="IPR036259">
    <property type="entry name" value="MFS_trans_sf"/>
</dbReference>
<keyword evidence="5 6" id="KW-0472">Membrane</keyword>
<dbReference type="Pfam" id="PF07690">
    <property type="entry name" value="MFS_1"/>
    <property type="match status" value="1"/>
</dbReference>
<dbReference type="Gene3D" id="1.20.1250.20">
    <property type="entry name" value="MFS general substrate transporter like domains"/>
    <property type="match status" value="1"/>
</dbReference>
<feature type="transmembrane region" description="Helical" evidence="6">
    <location>
        <begin position="85"/>
        <end position="106"/>
    </location>
</feature>
<dbReference type="EMBL" id="JABRWO010000010">
    <property type="protein sequence ID" value="MBA2116489.1"/>
    <property type="molecule type" value="Genomic_DNA"/>
</dbReference>
<dbReference type="InterPro" id="IPR011701">
    <property type="entry name" value="MFS"/>
</dbReference>
<evidence type="ECO:0000313" key="9">
    <source>
        <dbReference type="Proteomes" id="UP000551616"/>
    </source>
</evidence>
<dbReference type="PANTHER" id="PTHR23504:SF15">
    <property type="entry name" value="MAJOR FACILITATOR SUPERFAMILY (MFS) PROFILE DOMAIN-CONTAINING PROTEIN"/>
    <property type="match status" value="1"/>
</dbReference>
<evidence type="ECO:0000256" key="4">
    <source>
        <dbReference type="ARBA" id="ARBA00022989"/>
    </source>
</evidence>
<evidence type="ECO:0000256" key="3">
    <source>
        <dbReference type="ARBA" id="ARBA00022692"/>
    </source>
</evidence>
<dbReference type="RefSeq" id="WP_207397895.1">
    <property type="nucleotide sequence ID" value="NZ_JABRWO010000010.1"/>
</dbReference>
<keyword evidence="3 6" id="KW-0812">Transmembrane</keyword>
<dbReference type="AlphaFoldDB" id="A0A7V8V7N3"/>
<feature type="domain" description="Major facilitator superfamily (MFS) profile" evidence="7">
    <location>
        <begin position="17"/>
        <end position="415"/>
    </location>
</feature>
<dbReference type="PANTHER" id="PTHR23504">
    <property type="entry name" value="MAJOR FACILITATOR SUPERFAMILY DOMAIN-CONTAINING PROTEIN 10"/>
    <property type="match status" value="1"/>
</dbReference>
<dbReference type="SUPFAM" id="SSF103473">
    <property type="entry name" value="MFS general substrate transporter"/>
    <property type="match status" value="1"/>
</dbReference>
<feature type="transmembrane region" description="Helical" evidence="6">
    <location>
        <begin position="112"/>
        <end position="134"/>
    </location>
</feature>
<accession>A0A7V8V7N3</accession>
<feature type="transmembrane region" description="Helical" evidence="6">
    <location>
        <begin position="223"/>
        <end position="243"/>
    </location>
</feature>
<feature type="transmembrane region" description="Helical" evidence="6">
    <location>
        <begin position="389"/>
        <end position="410"/>
    </location>
</feature>
<feature type="transmembrane region" description="Helical" evidence="6">
    <location>
        <begin position="180"/>
        <end position="198"/>
    </location>
</feature>
<dbReference type="PROSITE" id="PS50850">
    <property type="entry name" value="MFS"/>
    <property type="match status" value="1"/>
</dbReference>
<sequence>MTDAHVTTEGPQSNRAARGIVFLTVFIDLLGFGMVLPLLPIYADQFVVDEAGWLIGLLMASFSAMQFIFAPLWGRLSDRIGRRPVLMIGLLGSVIFYTLFGVATIAQSLTLLFISRIGAGIAGATISTAQAYIADTTTLAERPKGMALIGMAFGLGFTFGPLFGYLAVPSGTGDPGPAPGFAAAGLSLVALLLAYFKLPESRSGDSPSAAKQNLSVSGLRDSLSIPSIALLLTTLFVVVFSFANFETTLSMLLKGREGQEQPFSFTFGQVCLTYAYIGFTLALVQGGIVRRIAGKVSEGILASVGCILMAVGMVLILKATQDQSVGLLLGSLAIVVSGFGFMMPSLNSFISRRSDPDKQGGILGIGQSVNSLARIIGSGLGIPLLKLNIVAPFAISAVIMGVGLLLVIVASRSGKDFTANES</sequence>
<proteinExistence type="predicted"/>
<dbReference type="Proteomes" id="UP000551616">
    <property type="component" value="Unassembled WGS sequence"/>
</dbReference>
<evidence type="ECO:0000256" key="2">
    <source>
        <dbReference type="ARBA" id="ARBA00022448"/>
    </source>
</evidence>
<keyword evidence="9" id="KW-1185">Reference proteome</keyword>
<keyword evidence="2" id="KW-0813">Transport</keyword>
<feature type="transmembrane region" description="Helical" evidence="6">
    <location>
        <begin position="263"/>
        <end position="284"/>
    </location>
</feature>
<feature type="transmembrane region" description="Helical" evidence="6">
    <location>
        <begin position="20"/>
        <end position="39"/>
    </location>
</feature>
<feature type="transmembrane region" description="Helical" evidence="6">
    <location>
        <begin position="51"/>
        <end position="73"/>
    </location>
</feature>
<dbReference type="PRINTS" id="PR01035">
    <property type="entry name" value="TCRTETA"/>
</dbReference>
<dbReference type="CDD" id="cd17330">
    <property type="entry name" value="MFS_SLC46_TetA_like"/>
    <property type="match status" value="1"/>
</dbReference>
<evidence type="ECO:0000259" key="7">
    <source>
        <dbReference type="PROSITE" id="PS50850"/>
    </source>
</evidence>
<organism evidence="8 9">
    <name type="scientific">Bremerella alba</name>
    <dbReference type="NCBI Taxonomy" id="980252"/>
    <lineage>
        <taxon>Bacteria</taxon>
        <taxon>Pseudomonadati</taxon>
        <taxon>Planctomycetota</taxon>
        <taxon>Planctomycetia</taxon>
        <taxon>Pirellulales</taxon>
        <taxon>Pirellulaceae</taxon>
        <taxon>Bremerella</taxon>
    </lineage>
</organism>
<protein>
    <submittedName>
        <fullName evidence="8">Tetracycline resistance protein, class C</fullName>
    </submittedName>
</protein>
<reference evidence="8 9" key="1">
    <citation type="submission" date="2020-05" db="EMBL/GenBank/DDBJ databases">
        <title>Bremerella alba sp. nov., a novel planctomycete isolated from the surface of the macroalga Fucus spiralis.</title>
        <authorList>
            <person name="Godinho O."/>
            <person name="Botelho R."/>
            <person name="Albuquerque L."/>
            <person name="Wiegand S."/>
            <person name="Da Costa M.S."/>
            <person name="Lobo-Da-Cunha A."/>
            <person name="Jogler C."/>
            <person name="Lage O.M."/>
        </authorList>
    </citation>
    <scope>NUCLEOTIDE SEQUENCE [LARGE SCALE GENOMIC DNA]</scope>
    <source>
        <strain evidence="8 9">FF15</strain>
    </source>
</reference>
<evidence type="ECO:0000256" key="6">
    <source>
        <dbReference type="SAM" id="Phobius"/>
    </source>
</evidence>
<dbReference type="InterPro" id="IPR001958">
    <property type="entry name" value="Tet-R_TetA/multi-R_MdtG-like"/>
</dbReference>
<evidence type="ECO:0000256" key="5">
    <source>
        <dbReference type="ARBA" id="ARBA00023136"/>
    </source>
</evidence>
<name>A0A7V8V7N3_9BACT</name>
<feature type="transmembrane region" description="Helical" evidence="6">
    <location>
        <begin position="362"/>
        <end position="383"/>
    </location>
</feature>
<dbReference type="GO" id="GO:0022857">
    <property type="term" value="F:transmembrane transporter activity"/>
    <property type="evidence" value="ECO:0007669"/>
    <property type="project" value="InterPro"/>
</dbReference>
<feature type="transmembrane region" description="Helical" evidence="6">
    <location>
        <begin position="296"/>
        <end position="317"/>
    </location>
</feature>
<evidence type="ECO:0000256" key="1">
    <source>
        <dbReference type="ARBA" id="ARBA00004141"/>
    </source>
</evidence>
<comment type="subcellular location">
    <subcellularLocation>
        <location evidence="1">Membrane</location>
        <topology evidence="1">Multi-pass membrane protein</topology>
    </subcellularLocation>
</comment>
<gene>
    <name evidence="8" type="primary">tetA</name>
    <name evidence="8" type="ORF">HOV93_36800</name>
</gene>
<dbReference type="GO" id="GO:0016020">
    <property type="term" value="C:membrane"/>
    <property type="evidence" value="ECO:0007669"/>
    <property type="project" value="UniProtKB-SubCell"/>
</dbReference>
<feature type="transmembrane region" description="Helical" evidence="6">
    <location>
        <begin position="146"/>
        <end position="168"/>
    </location>
</feature>
<comment type="caution">
    <text evidence="8">The sequence shown here is derived from an EMBL/GenBank/DDBJ whole genome shotgun (WGS) entry which is preliminary data.</text>
</comment>
<dbReference type="InterPro" id="IPR020846">
    <property type="entry name" value="MFS_dom"/>
</dbReference>